<reference evidence="2" key="1">
    <citation type="journal article" date="2016" name="Nat. Genet.">
        <title>The genome sequences of Arachis duranensis and Arachis ipaensis, the diploid ancestors of cultivated peanut.</title>
        <authorList>
            <person name="Bertioli D.J."/>
            <person name="Cannon S.B."/>
            <person name="Froenicke L."/>
            <person name="Huang G."/>
            <person name="Farmer A.D."/>
            <person name="Cannon E.K."/>
            <person name="Liu X."/>
            <person name="Gao D."/>
            <person name="Clevenger J."/>
            <person name="Dash S."/>
            <person name="Ren L."/>
            <person name="Moretzsohn M.C."/>
            <person name="Shirasawa K."/>
            <person name="Huang W."/>
            <person name="Vidigal B."/>
            <person name="Abernathy B."/>
            <person name="Chu Y."/>
            <person name="Niederhuth C.E."/>
            <person name="Umale P."/>
            <person name="Araujo A.C."/>
            <person name="Kozik A."/>
            <person name="Kim K.D."/>
            <person name="Burow M.D."/>
            <person name="Varshney R.K."/>
            <person name="Wang X."/>
            <person name="Zhang X."/>
            <person name="Barkley N."/>
            <person name="Guimaraes P.M."/>
            <person name="Isobe S."/>
            <person name="Guo B."/>
            <person name="Liao B."/>
            <person name="Stalker H.T."/>
            <person name="Schmitz R.J."/>
            <person name="Scheffler B.E."/>
            <person name="Leal-Bertioli S.C."/>
            <person name="Xun X."/>
            <person name="Jackson S.A."/>
            <person name="Michelmore R."/>
            <person name="Ozias-Akins P."/>
        </authorList>
    </citation>
    <scope>NUCLEOTIDE SEQUENCE [LARGE SCALE GENOMIC DNA]</scope>
    <source>
        <strain evidence="2">cv. V14167</strain>
    </source>
</reference>
<dbReference type="Gene3D" id="2.40.70.10">
    <property type="entry name" value="Acid Proteases"/>
    <property type="match status" value="1"/>
</dbReference>
<reference evidence="3" key="2">
    <citation type="submission" date="2025-08" db="UniProtKB">
        <authorList>
            <consortium name="RefSeq"/>
        </authorList>
    </citation>
    <scope>IDENTIFICATION</scope>
    <source>
        <tissue evidence="3">Whole plant</tissue>
    </source>
</reference>
<dbReference type="PANTHER" id="PTHR33067">
    <property type="entry name" value="RNA-DIRECTED DNA POLYMERASE-RELATED"/>
    <property type="match status" value="1"/>
</dbReference>
<name>A0A6P4CVK2_ARADU</name>
<evidence type="ECO:0000313" key="2">
    <source>
        <dbReference type="Proteomes" id="UP000515211"/>
    </source>
</evidence>
<organism evidence="2 3">
    <name type="scientific">Arachis duranensis</name>
    <name type="common">Wild peanut</name>
    <dbReference type="NCBI Taxonomy" id="130453"/>
    <lineage>
        <taxon>Eukaryota</taxon>
        <taxon>Viridiplantae</taxon>
        <taxon>Streptophyta</taxon>
        <taxon>Embryophyta</taxon>
        <taxon>Tracheophyta</taxon>
        <taxon>Spermatophyta</taxon>
        <taxon>Magnoliopsida</taxon>
        <taxon>eudicotyledons</taxon>
        <taxon>Gunneridae</taxon>
        <taxon>Pentapetalae</taxon>
        <taxon>rosids</taxon>
        <taxon>fabids</taxon>
        <taxon>Fabales</taxon>
        <taxon>Fabaceae</taxon>
        <taxon>Papilionoideae</taxon>
        <taxon>50 kb inversion clade</taxon>
        <taxon>dalbergioids sensu lato</taxon>
        <taxon>Dalbergieae</taxon>
        <taxon>Pterocarpus clade</taxon>
        <taxon>Arachis</taxon>
    </lineage>
</organism>
<protein>
    <submittedName>
        <fullName evidence="3">Uncharacterized protein LOC107479611</fullName>
    </submittedName>
</protein>
<feature type="region of interest" description="Disordered" evidence="1">
    <location>
        <begin position="74"/>
        <end position="199"/>
    </location>
</feature>
<feature type="compositionally biased region" description="Basic and acidic residues" evidence="1">
    <location>
        <begin position="164"/>
        <end position="173"/>
    </location>
</feature>
<dbReference type="Proteomes" id="UP000515211">
    <property type="component" value="Chromosome 3"/>
</dbReference>
<proteinExistence type="predicted"/>
<gene>
    <name evidence="3" type="primary">LOC107479611</name>
</gene>
<feature type="compositionally biased region" description="Low complexity" evidence="1">
    <location>
        <begin position="136"/>
        <end position="160"/>
    </location>
</feature>
<accession>A0A6P4CVK2</accession>
<dbReference type="AlphaFoldDB" id="A0A6P4CVK2"/>
<sequence length="223" mass="24408">MADKSQKQAYGSVENVLVKVKDLYLPADFVILNTGEDTNDSIILGRPFLATERALIDVERGELVLSHTVPPDIKPKFGVGHSPPTKDGGGPKKKVPKGWRNKKIPTENFSPSMKVRCLHRHAEAGRQSPDGPLAFSRSHLPSPHPSSSSARPPPLTRAASQSPVKDHHVESQSRRAHQATTRQSRTAPEPTTSPPRRLPPLPCSALVSLVLFFFTEALPICFK</sequence>
<keyword evidence="2" id="KW-1185">Reference proteome</keyword>
<dbReference type="PANTHER" id="PTHR33067:SF9">
    <property type="entry name" value="RNA-DIRECTED DNA POLYMERASE"/>
    <property type="match status" value="1"/>
</dbReference>
<dbReference type="InterPro" id="IPR021109">
    <property type="entry name" value="Peptidase_aspartic_dom_sf"/>
</dbReference>
<dbReference type="RefSeq" id="XP_015955222.1">
    <property type="nucleotide sequence ID" value="XM_016099736.1"/>
</dbReference>
<dbReference type="KEGG" id="adu:107479611"/>
<feature type="compositionally biased region" description="Basic residues" evidence="1">
    <location>
        <begin position="91"/>
        <end position="103"/>
    </location>
</feature>
<dbReference type="GeneID" id="107479611"/>
<evidence type="ECO:0000313" key="3">
    <source>
        <dbReference type="RefSeq" id="XP_015955222.1"/>
    </source>
</evidence>
<evidence type="ECO:0000256" key="1">
    <source>
        <dbReference type="SAM" id="MobiDB-lite"/>
    </source>
</evidence>